<keyword evidence="2" id="KW-0285">Flavoprotein</keyword>
<dbReference type="RefSeq" id="WP_353712178.1">
    <property type="nucleotide sequence ID" value="NZ_CP159279.1"/>
</dbReference>
<dbReference type="SUPFAM" id="SSF56176">
    <property type="entry name" value="FAD-binding/transporter-associated domain-like"/>
    <property type="match status" value="1"/>
</dbReference>
<dbReference type="InterPro" id="IPR051914">
    <property type="entry name" value="FAD-linked_OxidoTrans_Type4"/>
</dbReference>
<evidence type="ECO:0000256" key="3">
    <source>
        <dbReference type="ARBA" id="ARBA00022827"/>
    </source>
</evidence>
<dbReference type="GO" id="GO:0071949">
    <property type="term" value="F:FAD binding"/>
    <property type="evidence" value="ECO:0007669"/>
    <property type="project" value="InterPro"/>
</dbReference>
<organism evidence="7">
    <name type="scientific">Arthrobacter sp. K5</name>
    <dbReference type="NCBI Taxonomy" id="2839623"/>
    <lineage>
        <taxon>Bacteria</taxon>
        <taxon>Bacillati</taxon>
        <taxon>Actinomycetota</taxon>
        <taxon>Actinomycetes</taxon>
        <taxon>Micrococcales</taxon>
        <taxon>Micrococcaceae</taxon>
        <taxon>Arthrobacter</taxon>
    </lineage>
</organism>
<dbReference type="Gene3D" id="1.10.45.10">
    <property type="entry name" value="Vanillyl-alcohol Oxidase, Chain A, domain 4"/>
    <property type="match status" value="1"/>
</dbReference>
<evidence type="ECO:0000256" key="4">
    <source>
        <dbReference type="ARBA" id="ARBA00023002"/>
    </source>
</evidence>
<dbReference type="InterPro" id="IPR004113">
    <property type="entry name" value="FAD-bd_oxidored_4_C"/>
</dbReference>
<evidence type="ECO:0000313" key="7">
    <source>
        <dbReference type="EMBL" id="XCH11955.1"/>
    </source>
</evidence>
<dbReference type="InterPro" id="IPR016164">
    <property type="entry name" value="FAD-linked_Oxase-like_C"/>
</dbReference>
<accession>A0AAU8EQQ3</accession>
<dbReference type="Pfam" id="PF02913">
    <property type="entry name" value="FAD-oxidase_C"/>
    <property type="match status" value="1"/>
</dbReference>
<dbReference type="PANTHER" id="PTHR42934:SF2">
    <property type="entry name" value="GLYCOLATE OXIDASE SUBUNIT GLCD"/>
    <property type="match status" value="1"/>
</dbReference>
<sequence>MTSVETEPALSAVDTLVRELATLHPEIEVLRPSPETGPYGHDAATARSANGKLAPGGTAPDGPAVALPGDAKQVQALVRTAAAHGVTVVPRGAGSGLSGGASAAADQLVLSTERLNRILEVSPLDEVAVVEPGVINAELNAHLQPHGLFYAPDPASFEISSIGGNIATNAGGLRCAKYGVTRESVLALDVVLADGSLITVGHRSIKGVTGFDLTSLFVGSEGTLGIVVRATVRLRPLPVARRTLSAFFAGTREGTAGLAAITLSPVRPAVIEFFDTPSLENIDDHSGTGLRQRGGALILIEIDGYGIDEQARDLSAALTAVGGHVTVETEEQAALLWELRRSGRGFPEGQWFIGEDIAVPKSQLPRVYEAFPALEARYGVRISAVSHAGDGNLHPVISREIGPDDDPAVPPATLAEAATELVRVALALGGTVTGEHGVGTIKREWAALELSERNLQAQQAIKDALDPEHRLNPGKAF</sequence>
<reference evidence="7" key="1">
    <citation type="submission" date="2024-06" db="EMBL/GenBank/DDBJ databases">
        <title>Biodegradation of dimethachlon by Arthrobacter sp. K5: mechanistic insights and ecological implications.</title>
        <authorList>
            <person name="Hu S."/>
            <person name="Lu P."/>
        </authorList>
    </citation>
    <scope>NUCLEOTIDE SEQUENCE</scope>
    <source>
        <strain evidence="7">K5</strain>
    </source>
</reference>
<proteinExistence type="predicted"/>
<dbReference type="Gene3D" id="3.30.465.10">
    <property type="match status" value="1"/>
</dbReference>
<comment type="cofactor">
    <cofactor evidence="1">
        <name>FAD</name>
        <dbReference type="ChEBI" id="CHEBI:57692"/>
    </cofactor>
</comment>
<dbReference type="AlphaFoldDB" id="A0AAU8EQQ3"/>
<dbReference type="InterPro" id="IPR036318">
    <property type="entry name" value="FAD-bd_PCMH-like_sf"/>
</dbReference>
<dbReference type="InterPro" id="IPR016166">
    <property type="entry name" value="FAD-bd_PCMH"/>
</dbReference>
<protein>
    <submittedName>
        <fullName evidence="7">FAD-linked oxidase C-terminal domain-containing protein</fullName>
    </submittedName>
</protein>
<gene>
    <name evidence="7" type="ORF">ABRP34_02775</name>
</gene>
<keyword evidence="3" id="KW-0274">FAD</keyword>
<dbReference type="InterPro" id="IPR006094">
    <property type="entry name" value="Oxid_FAD_bind_N"/>
</dbReference>
<dbReference type="PANTHER" id="PTHR42934">
    <property type="entry name" value="GLYCOLATE OXIDASE SUBUNIT GLCD"/>
    <property type="match status" value="1"/>
</dbReference>
<dbReference type="PROSITE" id="PS51387">
    <property type="entry name" value="FAD_PCMH"/>
    <property type="match status" value="1"/>
</dbReference>
<dbReference type="Pfam" id="PF01565">
    <property type="entry name" value="FAD_binding_4"/>
    <property type="match status" value="1"/>
</dbReference>
<dbReference type="GO" id="GO:0016491">
    <property type="term" value="F:oxidoreductase activity"/>
    <property type="evidence" value="ECO:0007669"/>
    <property type="project" value="UniProtKB-KW"/>
</dbReference>
<evidence type="ECO:0000259" key="6">
    <source>
        <dbReference type="PROSITE" id="PS51387"/>
    </source>
</evidence>
<evidence type="ECO:0000256" key="2">
    <source>
        <dbReference type="ARBA" id="ARBA00022630"/>
    </source>
</evidence>
<evidence type="ECO:0000256" key="1">
    <source>
        <dbReference type="ARBA" id="ARBA00001974"/>
    </source>
</evidence>
<feature type="region of interest" description="Disordered" evidence="5">
    <location>
        <begin position="29"/>
        <end position="61"/>
    </location>
</feature>
<feature type="domain" description="FAD-binding PCMH-type" evidence="6">
    <location>
        <begin position="58"/>
        <end position="237"/>
    </location>
</feature>
<keyword evidence="4" id="KW-0560">Oxidoreductase</keyword>
<dbReference type="InterPro" id="IPR016171">
    <property type="entry name" value="Vanillyl_alc_oxidase_C-sub2"/>
</dbReference>
<dbReference type="EMBL" id="CP159279">
    <property type="protein sequence ID" value="XCH11955.1"/>
    <property type="molecule type" value="Genomic_DNA"/>
</dbReference>
<dbReference type="Gene3D" id="3.30.70.2740">
    <property type="match status" value="1"/>
</dbReference>
<dbReference type="InterPro" id="IPR016169">
    <property type="entry name" value="FAD-bd_PCMH_sub2"/>
</dbReference>
<name>A0AAU8EQQ3_9MICC</name>
<evidence type="ECO:0000256" key="5">
    <source>
        <dbReference type="SAM" id="MobiDB-lite"/>
    </source>
</evidence>
<dbReference type="SUPFAM" id="SSF55103">
    <property type="entry name" value="FAD-linked oxidases, C-terminal domain"/>
    <property type="match status" value="1"/>
</dbReference>